<dbReference type="EMBL" id="JARBJD010000022">
    <property type="protein sequence ID" value="KAK2960602.1"/>
    <property type="molecule type" value="Genomic_DNA"/>
</dbReference>
<comment type="caution">
    <text evidence="2">The sequence shown here is derived from an EMBL/GenBank/DDBJ whole genome shotgun (WGS) entry which is preliminary data.</text>
</comment>
<sequence>MPKTEREPLVYPKSYISISPKTISAIRRSVDRAIRSHPEYANFDAVRVQRMEKRLLDEWKDLVQKNVRASRHILFTVFPENEAHNESLKETLIDTLDETNLMQQMVEEQRRQLKVWEAKLKIMEGLKAEKEKRNQSHR</sequence>
<dbReference type="Proteomes" id="UP001281761">
    <property type="component" value="Unassembled WGS sequence"/>
</dbReference>
<reference evidence="2 3" key="1">
    <citation type="journal article" date="2022" name="bioRxiv">
        <title>Genomics of Preaxostyla Flagellates Illuminates Evolutionary Transitions and the Path Towards Mitochondrial Loss.</title>
        <authorList>
            <person name="Novak L.V.F."/>
            <person name="Treitli S.C."/>
            <person name="Pyrih J."/>
            <person name="Halakuc P."/>
            <person name="Pipaliya S.V."/>
            <person name="Vacek V."/>
            <person name="Brzon O."/>
            <person name="Soukal P."/>
            <person name="Eme L."/>
            <person name="Dacks J.B."/>
            <person name="Karnkowska A."/>
            <person name="Elias M."/>
            <person name="Hampl V."/>
        </authorList>
    </citation>
    <scope>NUCLEOTIDE SEQUENCE [LARGE SCALE GENOMIC DNA]</scope>
    <source>
        <strain evidence="2">NAU3</strain>
        <tissue evidence="2">Gut</tissue>
    </source>
</reference>
<evidence type="ECO:0000256" key="1">
    <source>
        <dbReference type="SAM" id="Coils"/>
    </source>
</evidence>
<name>A0ABQ9YA04_9EUKA</name>
<keyword evidence="3" id="KW-1185">Reference proteome</keyword>
<protein>
    <submittedName>
        <fullName evidence="2">Uncharacterized protein</fullName>
    </submittedName>
</protein>
<keyword evidence="1" id="KW-0175">Coiled coil</keyword>
<accession>A0ABQ9YA04</accession>
<organism evidence="2 3">
    <name type="scientific">Blattamonas nauphoetae</name>
    <dbReference type="NCBI Taxonomy" id="2049346"/>
    <lineage>
        <taxon>Eukaryota</taxon>
        <taxon>Metamonada</taxon>
        <taxon>Preaxostyla</taxon>
        <taxon>Oxymonadida</taxon>
        <taxon>Blattamonas</taxon>
    </lineage>
</organism>
<feature type="coiled-coil region" evidence="1">
    <location>
        <begin position="106"/>
        <end position="133"/>
    </location>
</feature>
<evidence type="ECO:0000313" key="3">
    <source>
        <dbReference type="Proteomes" id="UP001281761"/>
    </source>
</evidence>
<proteinExistence type="predicted"/>
<gene>
    <name evidence="2" type="ORF">BLNAU_4500</name>
</gene>
<evidence type="ECO:0000313" key="2">
    <source>
        <dbReference type="EMBL" id="KAK2960602.1"/>
    </source>
</evidence>